<name>A0ACB8YXF1_CICIN</name>
<protein>
    <submittedName>
        <fullName evidence="1">Uncharacterized protein</fullName>
    </submittedName>
</protein>
<reference evidence="1 2" key="2">
    <citation type="journal article" date="2022" name="Mol. Ecol. Resour.">
        <title>The genomes of chicory, endive, great burdock and yacon provide insights into Asteraceae paleo-polyploidization history and plant inulin production.</title>
        <authorList>
            <person name="Fan W."/>
            <person name="Wang S."/>
            <person name="Wang H."/>
            <person name="Wang A."/>
            <person name="Jiang F."/>
            <person name="Liu H."/>
            <person name="Zhao H."/>
            <person name="Xu D."/>
            <person name="Zhang Y."/>
        </authorList>
    </citation>
    <scope>NUCLEOTIDE SEQUENCE [LARGE SCALE GENOMIC DNA]</scope>
    <source>
        <strain evidence="2">cv. Punajuju</strain>
        <tissue evidence="1">Leaves</tissue>
    </source>
</reference>
<proteinExistence type="predicted"/>
<gene>
    <name evidence="1" type="ORF">L2E82_48437</name>
</gene>
<accession>A0ACB8YXF1</accession>
<evidence type="ECO:0000313" key="1">
    <source>
        <dbReference type="EMBL" id="KAI3690412.1"/>
    </source>
</evidence>
<organism evidence="1 2">
    <name type="scientific">Cichorium intybus</name>
    <name type="common">Chicory</name>
    <dbReference type="NCBI Taxonomy" id="13427"/>
    <lineage>
        <taxon>Eukaryota</taxon>
        <taxon>Viridiplantae</taxon>
        <taxon>Streptophyta</taxon>
        <taxon>Embryophyta</taxon>
        <taxon>Tracheophyta</taxon>
        <taxon>Spermatophyta</taxon>
        <taxon>Magnoliopsida</taxon>
        <taxon>eudicotyledons</taxon>
        <taxon>Gunneridae</taxon>
        <taxon>Pentapetalae</taxon>
        <taxon>asterids</taxon>
        <taxon>campanulids</taxon>
        <taxon>Asterales</taxon>
        <taxon>Asteraceae</taxon>
        <taxon>Cichorioideae</taxon>
        <taxon>Cichorieae</taxon>
        <taxon>Cichoriinae</taxon>
        <taxon>Cichorium</taxon>
    </lineage>
</organism>
<dbReference type="EMBL" id="CM042017">
    <property type="protein sequence ID" value="KAI3690412.1"/>
    <property type="molecule type" value="Genomic_DNA"/>
</dbReference>
<dbReference type="Proteomes" id="UP001055811">
    <property type="component" value="Linkage Group LG09"/>
</dbReference>
<keyword evidence="2" id="KW-1185">Reference proteome</keyword>
<comment type="caution">
    <text evidence="1">The sequence shown here is derived from an EMBL/GenBank/DDBJ whole genome shotgun (WGS) entry which is preliminary data.</text>
</comment>
<evidence type="ECO:0000313" key="2">
    <source>
        <dbReference type="Proteomes" id="UP001055811"/>
    </source>
</evidence>
<reference evidence="2" key="1">
    <citation type="journal article" date="2022" name="Mol. Ecol. Resour.">
        <title>The genomes of chicory, endive, great burdock and yacon provide insights into Asteraceae palaeo-polyploidization history and plant inulin production.</title>
        <authorList>
            <person name="Fan W."/>
            <person name="Wang S."/>
            <person name="Wang H."/>
            <person name="Wang A."/>
            <person name="Jiang F."/>
            <person name="Liu H."/>
            <person name="Zhao H."/>
            <person name="Xu D."/>
            <person name="Zhang Y."/>
        </authorList>
    </citation>
    <scope>NUCLEOTIDE SEQUENCE [LARGE SCALE GENOMIC DNA]</scope>
    <source>
        <strain evidence="2">cv. Punajuju</strain>
    </source>
</reference>
<sequence>MMKWCGERCKWCAVDSDGCDEWSSDGEWNLKDMCGLRLYEQDEESILSIPTTRSDPPFKIPISRSQFRMVNDEEYGPTMEALA</sequence>